<comment type="caution">
    <text evidence="1">The sequence shown here is derived from an EMBL/GenBank/DDBJ whole genome shotgun (WGS) entry which is preliminary data.</text>
</comment>
<protein>
    <submittedName>
        <fullName evidence="1">Uncharacterized protein</fullName>
    </submittedName>
</protein>
<organism evidence="1 2">
    <name type="scientific">Xylaria curta</name>
    <dbReference type="NCBI Taxonomy" id="42375"/>
    <lineage>
        <taxon>Eukaryota</taxon>
        <taxon>Fungi</taxon>
        <taxon>Dikarya</taxon>
        <taxon>Ascomycota</taxon>
        <taxon>Pezizomycotina</taxon>
        <taxon>Sordariomycetes</taxon>
        <taxon>Xylariomycetidae</taxon>
        <taxon>Xylariales</taxon>
        <taxon>Xylariaceae</taxon>
        <taxon>Xylaria</taxon>
    </lineage>
</organism>
<sequence>MFDVIWTDPNVELVGQRMQRKEQEAKEKDKKRAGGCRQSVSTTSSSSSERGFTLFAAKSKWKGSTPSRGKTKSNVPTQEGLGSDQGKANRNSTYGVKAALTNQDESESCPQPSHEHFLPVQHPKLEEAGPSSPRDSVFSKWAHQSVVGSGALDKTGANDPAPESKTETWVQTFGPSSFITQTIETVFSPCTEADSDQVLIETHISSDAVKTQTQVLAEVPENAAPGPCEEHESFPPPFICPQTPPPSEYQRHQVSSTQGYHSLDRLANPDAWKPPHEWDCTPTKPAAATTIGERLQLSPASLEANIANFPAFMALQRERRMMAAASPELMIANLTSTLHQQGGYAHLMDQSNEGSESPTTPTRNRILALYETATSASFLATLYPAVPITHLSPNPLSPNLFPNVQPLLVPSVSVSAGSRALPPRIYSAVTCLSMPALFPSTDIPPFLRYINRCLAPGGALHLTIIDPQPVSASMGPKLRQWLFTNLLINLEQAFRTTWPSKTFPAWLALGNLRGKGSTIATITAPAIYESLDHMDAKTKLRCVASRLLWQEVWGKFVNASRWWWEEEEILQECVELGTYWQYSHIIAVKGDRN</sequence>
<dbReference type="Proteomes" id="UP001143856">
    <property type="component" value="Unassembled WGS sequence"/>
</dbReference>
<evidence type="ECO:0000313" key="1">
    <source>
        <dbReference type="EMBL" id="KAJ2979563.1"/>
    </source>
</evidence>
<proteinExistence type="predicted"/>
<keyword evidence="2" id="KW-1185">Reference proteome</keyword>
<evidence type="ECO:0000313" key="2">
    <source>
        <dbReference type="Proteomes" id="UP001143856"/>
    </source>
</evidence>
<name>A0ACC1NMI3_9PEZI</name>
<accession>A0ACC1NMI3</accession>
<gene>
    <name evidence="1" type="ORF">NUW58_g7170</name>
</gene>
<dbReference type="EMBL" id="JAPDGR010001794">
    <property type="protein sequence ID" value="KAJ2979563.1"/>
    <property type="molecule type" value="Genomic_DNA"/>
</dbReference>
<reference evidence="1" key="1">
    <citation type="submission" date="2022-10" db="EMBL/GenBank/DDBJ databases">
        <title>Genome Sequence of Xylaria curta.</title>
        <authorList>
            <person name="Buettner E."/>
        </authorList>
    </citation>
    <scope>NUCLEOTIDE SEQUENCE</scope>
    <source>
        <strain evidence="1">Babe10</strain>
    </source>
</reference>